<dbReference type="Proteomes" id="UP000461670">
    <property type="component" value="Unassembled WGS sequence"/>
</dbReference>
<comment type="caution">
    <text evidence="4">The sequence shown here is derived from an EMBL/GenBank/DDBJ whole genome shotgun (WGS) entry which is preliminary data.</text>
</comment>
<keyword evidence="3" id="KW-0732">Signal</keyword>
<feature type="region of interest" description="Disordered" evidence="1">
    <location>
        <begin position="568"/>
        <end position="595"/>
    </location>
</feature>
<evidence type="ECO:0000256" key="3">
    <source>
        <dbReference type="SAM" id="SignalP"/>
    </source>
</evidence>
<organism evidence="4 5">
    <name type="scientific">Paracidovorax wautersii</name>
    <dbReference type="NCBI Taxonomy" id="1177982"/>
    <lineage>
        <taxon>Bacteria</taxon>
        <taxon>Pseudomonadati</taxon>
        <taxon>Pseudomonadota</taxon>
        <taxon>Betaproteobacteria</taxon>
        <taxon>Burkholderiales</taxon>
        <taxon>Comamonadaceae</taxon>
        <taxon>Paracidovorax</taxon>
    </lineage>
</organism>
<evidence type="ECO:0008006" key="6">
    <source>
        <dbReference type="Google" id="ProtNLM"/>
    </source>
</evidence>
<reference evidence="5" key="1">
    <citation type="journal article" date="2020" name="MBio">
        <title>Horizontal gene transfer to a defensive symbiont with a reduced genome amongst a multipartite beetle microbiome.</title>
        <authorList>
            <person name="Waterworth S.C."/>
            <person name="Florez L.V."/>
            <person name="Rees E.R."/>
            <person name="Hertweck C."/>
            <person name="Kaltenpoth M."/>
            <person name="Kwan J.C."/>
        </authorList>
    </citation>
    <scope>NUCLEOTIDE SEQUENCE [LARGE SCALE GENOMIC DNA]</scope>
</reference>
<feature type="region of interest" description="Disordered" evidence="1">
    <location>
        <begin position="520"/>
        <end position="541"/>
    </location>
</feature>
<evidence type="ECO:0000256" key="1">
    <source>
        <dbReference type="SAM" id="MobiDB-lite"/>
    </source>
</evidence>
<evidence type="ECO:0000256" key="2">
    <source>
        <dbReference type="SAM" id="Phobius"/>
    </source>
</evidence>
<dbReference type="EMBL" id="WNDQ01000072">
    <property type="protein sequence ID" value="KAF1018863.1"/>
    <property type="molecule type" value="Genomic_DNA"/>
</dbReference>
<keyword evidence="2" id="KW-1133">Transmembrane helix</keyword>
<evidence type="ECO:0000313" key="5">
    <source>
        <dbReference type="Proteomes" id="UP000461670"/>
    </source>
</evidence>
<evidence type="ECO:0000313" key="4">
    <source>
        <dbReference type="EMBL" id="KAF1018863.1"/>
    </source>
</evidence>
<keyword evidence="2" id="KW-0812">Transmembrane</keyword>
<feature type="chain" id="PRO_5031529549" description="Gloeo_Verruco repeat-containing protein" evidence="3">
    <location>
        <begin position="29"/>
        <end position="627"/>
    </location>
</feature>
<protein>
    <recommendedName>
        <fullName evidence="6">Gloeo_Verruco repeat-containing protein</fullName>
    </recommendedName>
</protein>
<gene>
    <name evidence="4" type="ORF">GAK30_03467</name>
</gene>
<keyword evidence="2" id="KW-0472">Membrane</keyword>
<feature type="transmembrane region" description="Helical" evidence="2">
    <location>
        <begin position="596"/>
        <end position="615"/>
    </location>
</feature>
<accession>A0A7V8FL65</accession>
<dbReference type="AlphaFoldDB" id="A0A7V8FL65"/>
<feature type="signal peptide" evidence="3">
    <location>
        <begin position="1"/>
        <end position="28"/>
    </location>
</feature>
<proteinExistence type="predicted"/>
<sequence length="627" mass="63223">MKPSFASPRPRFLAIALGLSVLAGGAQAQSSASDFAPRVLHRFSVAAASVTGQDGQAVGLNPHLPPIYNPVDGKLYGVTPSGGGAFTLNNRTTTGGFSVAYRFTPATSAADAAGDYAAVGSAMGGVSGFYTGLVSDPQGIVYGGSYPSVVRPDLDVDGVRTWYKWAGDGWPEVGVTNADASAEFGGHFRPRGLPAVDPQGNVYFGGGSGRAGMALFRRDATGALVMLVNFMRADYVVGTGNARTVYTKGQYPVAVIYSADGGGTLYGITLQTQSGGAGDTSATSGETAAGTVFRVRKSDFATDGTSQVDVLHTFAATTEGGPQGSDAGQSALIEDGDWLYGTTSTSVWRLNKNDPANSFTLIRTFGAGDGDGRGGYQPWGPLVRAEDGNIYGTTSADWRTVTASVGVGAGTLYRIITGTAGDRSDDTFELLHHFDAETEGARPVGLSAGPVVGGTQTLFGAARNGGATGNAAAQNSTGLGTVFAIDVAVPQAGTVSLTAAPASVTLGSAVQLNWSSTSTQSCEARGDGFTGSKDTHGSESITPSAAGSVVYTLSCVDELGETVSASTTVTVTDASSGGGDSGDNGDGDSGESGGGGGALAAPVLALLVLVLTAVLRRGGISRPVRQR</sequence>
<name>A0A7V8FL65_9BURK</name>